<feature type="domain" description="PDZ" evidence="4">
    <location>
        <begin position="290"/>
        <end position="369"/>
    </location>
</feature>
<evidence type="ECO:0000313" key="6">
    <source>
        <dbReference type="Proteomes" id="UP000036908"/>
    </source>
</evidence>
<accession>A0A0L8AKN9</accession>
<dbReference type="OrthoDB" id="9758917at2"/>
<dbReference type="PRINTS" id="PR00834">
    <property type="entry name" value="PROTEASES2C"/>
</dbReference>
<keyword evidence="3" id="KW-0378">Hydrolase</keyword>
<dbReference type="Pfam" id="PF13365">
    <property type="entry name" value="Trypsin_2"/>
    <property type="match status" value="1"/>
</dbReference>
<dbReference type="Gene3D" id="2.30.42.10">
    <property type="match status" value="2"/>
</dbReference>
<dbReference type="PANTHER" id="PTHR22939:SF129">
    <property type="entry name" value="SERINE PROTEASE HTRA2, MITOCHONDRIAL"/>
    <property type="match status" value="1"/>
</dbReference>
<dbReference type="PROSITE" id="PS50106">
    <property type="entry name" value="PDZ"/>
    <property type="match status" value="1"/>
</dbReference>
<dbReference type="AlphaFoldDB" id="A0A0L8AKN9"/>
<dbReference type="InterPro" id="IPR001478">
    <property type="entry name" value="PDZ"/>
</dbReference>
<sequence length="494" mass="54216">MKSAAKIILLAFVAGLAGAFVFQQFLSPAQVNEIIREVPANIRQASYTTDRADNESTVRPFETPADFRTAADKSIRSVVYIKNLQRNRRSMSFFDYIYGREGASSEVAIGSGSGVIYSKDGYIITNNHVIEGADEIEVMHEKRTYRATLVGTDPSLDLAVLKIDAKNLPAIELGKSSDVRIGDWVLAVGNPFNLTSTVTAGIVSAIGSETAALRENFPLELYIQTDAAINPGNSGGALVNTDGELVGINSSIISRTGSYAGYGFAVPSDIVVKAVEDLKKYKYVQKAYTGADVAEINEELAKRENLKDLKGVFIQSIRRESAADKAGLEAGDVILTLNGKHINSKSTYDELLTYMSPGDKVLVEYRRNQRVGQTYVTLENILGNTDILNSQSALSEDDIHFSDFLGAEMRKLTQAELEKNGLKYGVKITKINKDTGFMRKLSDLKEGDIIVAINQRWAGDPAAVANYLERYSGRIQIDILDSKGKQNTLRYRFQ</sequence>
<dbReference type="PATRIC" id="fig|1566026.4.peg.3692"/>
<dbReference type="InterPro" id="IPR001940">
    <property type="entry name" value="Peptidase_S1C"/>
</dbReference>
<keyword evidence="6" id="KW-1185">Reference proteome</keyword>
<dbReference type="SUPFAM" id="SSF50156">
    <property type="entry name" value="PDZ domain-like"/>
    <property type="match status" value="2"/>
</dbReference>
<dbReference type="GO" id="GO:0006508">
    <property type="term" value="P:proteolysis"/>
    <property type="evidence" value="ECO:0007669"/>
    <property type="project" value="UniProtKB-KW"/>
</dbReference>
<dbReference type="Gene3D" id="2.40.10.120">
    <property type="match status" value="1"/>
</dbReference>
<dbReference type="RefSeq" id="WP_053223438.1">
    <property type="nucleotide sequence ID" value="NZ_JSVA01000009.1"/>
</dbReference>
<proteinExistence type="inferred from homology"/>
<dbReference type="SMART" id="SM00228">
    <property type="entry name" value="PDZ"/>
    <property type="match status" value="2"/>
</dbReference>
<dbReference type="Proteomes" id="UP000036908">
    <property type="component" value="Unassembled WGS sequence"/>
</dbReference>
<dbReference type="EMBL" id="JSVA01000009">
    <property type="protein sequence ID" value="KOF03003.1"/>
    <property type="molecule type" value="Genomic_DNA"/>
</dbReference>
<protein>
    <recommendedName>
        <fullName evidence="4">PDZ domain-containing protein</fullName>
    </recommendedName>
</protein>
<organism evidence="5 6">
    <name type="scientific">Roseivirga seohaensis subsp. aquiponti</name>
    <dbReference type="NCBI Taxonomy" id="1566026"/>
    <lineage>
        <taxon>Bacteria</taxon>
        <taxon>Pseudomonadati</taxon>
        <taxon>Bacteroidota</taxon>
        <taxon>Cytophagia</taxon>
        <taxon>Cytophagales</taxon>
        <taxon>Roseivirgaceae</taxon>
        <taxon>Roseivirga</taxon>
    </lineage>
</organism>
<evidence type="ECO:0000256" key="2">
    <source>
        <dbReference type="ARBA" id="ARBA00022670"/>
    </source>
</evidence>
<evidence type="ECO:0000313" key="5">
    <source>
        <dbReference type="EMBL" id="KOF03003.1"/>
    </source>
</evidence>
<comment type="caution">
    <text evidence="5">The sequence shown here is derived from an EMBL/GenBank/DDBJ whole genome shotgun (WGS) entry which is preliminary data.</text>
</comment>
<evidence type="ECO:0000259" key="4">
    <source>
        <dbReference type="PROSITE" id="PS50106"/>
    </source>
</evidence>
<keyword evidence="2" id="KW-0645">Protease</keyword>
<dbReference type="InterPro" id="IPR036034">
    <property type="entry name" value="PDZ_sf"/>
</dbReference>
<dbReference type="SUPFAM" id="SSF50494">
    <property type="entry name" value="Trypsin-like serine proteases"/>
    <property type="match status" value="1"/>
</dbReference>
<dbReference type="InterPro" id="IPR009003">
    <property type="entry name" value="Peptidase_S1_PA"/>
</dbReference>
<reference evidence="6" key="1">
    <citation type="submission" date="2014-11" db="EMBL/GenBank/DDBJ databases">
        <title>Genome sequencing of Roseivirga sp. D-25.</title>
        <authorList>
            <person name="Selvaratnam C."/>
            <person name="Thevarajoo S."/>
            <person name="Goh K.M."/>
            <person name="Eee R."/>
            <person name="Chan K.-G."/>
            <person name="Chong C.S."/>
        </authorList>
    </citation>
    <scope>NUCLEOTIDE SEQUENCE [LARGE SCALE GENOMIC DNA]</scope>
    <source>
        <strain evidence="6">D-25</strain>
    </source>
</reference>
<evidence type="ECO:0000256" key="3">
    <source>
        <dbReference type="ARBA" id="ARBA00022801"/>
    </source>
</evidence>
<dbReference type="PANTHER" id="PTHR22939">
    <property type="entry name" value="SERINE PROTEASE FAMILY S1C HTRA-RELATED"/>
    <property type="match status" value="1"/>
</dbReference>
<name>A0A0L8AKN9_9BACT</name>
<dbReference type="GO" id="GO:0004252">
    <property type="term" value="F:serine-type endopeptidase activity"/>
    <property type="evidence" value="ECO:0007669"/>
    <property type="project" value="InterPro"/>
</dbReference>
<comment type="similarity">
    <text evidence="1">Belongs to the peptidase S1C family.</text>
</comment>
<gene>
    <name evidence="5" type="ORF">OB69_09275</name>
</gene>
<evidence type="ECO:0000256" key="1">
    <source>
        <dbReference type="ARBA" id="ARBA00010541"/>
    </source>
</evidence>
<dbReference type="Pfam" id="PF13180">
    <property type="entry name" value="PDZ_2"/>
    <property type="match status" value="1"/>
</dbReference>